<protein>
    <submittedName>
        <fullName evidence="1">Uncharacterized protein</fullName>
    </submittedName>
</protein>
<dbReference type="Proteomes" id="UP000502706">
    <property type="component" value="Chromosome"/>
</dbReference>
<gene>
    <name evidence="1" type="ORF">GBA65_00115</name>
</gene>
<reference evidence="1 2" key="1">
    <citation type="submission" date="2019-10" db="EMBL/GenBank/DDBJ databases">
        <title>Rubrobacter sp nov SCSIO 52915 isolated from a deep-sea sediment in the South China Sea.</title>
        <authorList>
            <person name="Chen R.W."/>
        </authorList>
    </citation>
    <scope>NUCLEOTIDE SEQUENCE [LARGE SCALE GENOMIC DNA]</scope>
    <source>
        <strain evidence="1 2">SCSIO 52915</strain>
    </source>
</reference>
<dbReference type="AlphaFoldDB" id="A0A6G8PRS0"/>
<name>A0A6G8PRS0_9ACTN</name>
<evidence type="ECO:0000313" key="2">
    <source>
        <dbReference type="Proteomes" id="UP000502706"/>
    </source>
</evidence>
<keyword evidence="2" id="KW-1185">Reference proteome</keyword>
<evidence type="ECO:0000313" key="1">
    <source>
        <dbReference type="EMBL" id="QIN77179.1"/>
    </source>
</evidence>
<sequence>MEAEKGTQNARIFAYSPGRYPILVVELAPGDLRTLYYETGYDPERSKPVTEEWMRENAVGRHSFVEVSPPHEVPAPALRDYVREELLEDL</sequence>
<dbReference type="RefSeq" id="WP_166394846.1">
    <property type="nucleotide sequence ID" value="NZ_CP045121.1"/>
</dbReference>
<organism evidence="1 2">
    <name type="scientific">Rubrobacter marinus</name>
    <dbReference type="NCBI Taxonomy" id="2653852"/>
    <lineage>
        <taxon>Bacteria</taxon>
        <taxon>Bacillati</taxon>
        <taxon>Actinomycetota</taxon>
        <taxon>Rubrobacteria</taxon>
        <taxon>Rubrobacterales</taxon>
        <taxon>Rubrobacteraceae</taxon>
        <taxon>Rubrobacter</taxon>
    </lineage>
</organism>
<dbReference type="KEGG" id="rmar:GBA65_00115"/>
<proteinExistence type="predicted"/>
<dbReference type="EMBL" id="CP045121">
    <property type="protein sequence ID" value="QIN77179.1"/>
    <property type="molecule type" value="Genomic_DNA"/>
</dbReference>
<accession>A0A6G8PRS0</accession>